<dbReference type="InterPro" id="IPR052464">
    <property type="entry name" value="Synovial_Prolif_Regulator"/>
</dbReference>
<feature type="compositionally biased region" description="Acidic residues" evidence="4">
    <location>
        <begin position="509"/>
        <end position="525"/>
    </location>
</feature>
<name>A0A8T0I8M1_CERPU</name>
<keyword evidence="6" id="KW-1185">Reference proteome</keyword>
<evidence type="ECO:0000313" key="5">
    <source>
        <dbReference type="EMBL" id="KAG0579041.1"/>
    </source>
</evidence>
<dbReference type="GO" id="GO:0005634">
    <property type="term" value="C:nucleus"/>
    <property type="evidence" value="ECO:0007669"/>
    <property type="project" value="UniProtKB-SubCell"/>
</dbReference>
<accession>A0A8T0I8M1</accession>
<comment type="subcellular location">
    <subcellularLocation>
        <location evidence="1">Nucleus</location>
    </subcellularLocation>
</comment>
<feature type="compositionally biased region" description="Basic and acidic residues" evidence="4">
    <location>
        <begin position="75"/>
        <end position="94"/>
    </location>
</feature>
<evidence type="ECO:0000256" key="2">
    <source>
        <dbReference type="ARBA" id="ARBA00023242"/>
    </source>
</evidence>
<evidence type="ECO:0000256" key="3">
    <source>
        <dbReference type="ARBA" id="ARBA00038401"/>
    </source>
</evidence>
<feature type="region of interest" description="Disordered" evidence="4">
    <location>
        <begin position="1"/>
        <end position="34"/>
    </location>
</feature>
<comment type="caution">
    <text evidence="5">The sequence shown here is derived from an EMBL/GenBank/DDBJ whole genome shotgun (WGS) entry which is preliminary data.</text>
</comment>
<feature type="region of interest" description="Disordered" evidence="4">
    <location>
        <begin position="508"/>
        <end position="532"/>
    </location>
</feature>
<dbReference type="AlphaFoldDB" id="A0A8T0I8M1"/>
<organism evidence="5 6">
    <name type="scientific">Ceratodon purpureus</name>
    <name type="common">Fire moss</name>
    <name type="synonym">Dicranum purpureum</name>
    <dbReference type="NCBI Taxonomy" id="3225"/>
    <lineage>
        <taxon>Eukaryota</taxon>
        <taxon>Viridiplantae</taxon>
        <taxon>Streptophyta</taxon>
        <taxon>Embryophyta</taxon>
        <taxon>Bryophyta</taxon>
        <taxon>Bryophytina</taxon>
        <taxon>Bryopsida</taxon>
        <taxon>Dicranidae</taxon>
        <taxon>Pseudoditrichales</taxon>
        <taxon>Ditrichaceae</taxon>
        <taxon>Ceratodon</taxon>
    </lineage>
</organism>
<sequence length="596" mass="63917">MGATTDDGENSRIPCDDVLDSPPSTLPESGEHDQLAEYASTIDPSHIIHLIRQLLPANKTAAADPASSGELEPLEEPKKVKEACTQEGEQKAECRAGVAGRTSAEDAAASGKRKREEPEAVTNPVAERFVGDATGCAHAECEGRDRHDGRENCGQDLGGAVTGEEDIGEDTCTDGAVQKLSGLSEQEELREEAGCVLWDLAANESQAEFLVDNHILDVLLTILCLPQSDRMREICLGILGNLACHSKPEKVMVNFEGLVPTVIRMLQFEDPPSLCETCRLLSAGLHSDAASAWINALQQEEVLERIMWIAANTMNSQLREKSAELILAIVDSKQEALSALLPTLLCIGLPGLLTDLIEGEVTAITEGTSTCGDAVLDIVLQIAEALSLPDEFATQLASNQKLFSLACQVIRLSQKEEIGPSGITGTVLIANLLTEENNLIGDFLQDGSMATHLLGLLPTVSEDSGARNALWSILQRVSQYLQARPSAMPSDKIASLMAALADGSNLLMDDLDDHREDDEHEDEESASGVAPSCGRQAKLATIANVVRVMEEWLASEASQTENRDAELVRAIQNACQLLGNYSASPDSVMHDQVLGR</sequence>
<dbReference type="PANTHER" id="PTHR23424">
    <property type="entry name" value="SERUM AMYLOID A"/>
    <property type="match status" value="1"/>
</dbReference>
<dbReference type="Gene3D" id="1.25.10.10">
    <property type="entry name" value="Leucine-rich Repeat Variant"/>
    <property type="match status" value="1"/>
</dbReference>
<keyword evidence="2" id="KW-0539">Nucleus</keyword>
<protein>
    <submittedName>
        <fullName evidence="5">Uncharacterized protein</fullName>
    </submittedName>
</protein>
<reference evidence="5" key="1">
    <citation type="submission" date="2020-06" db="EMBL/GenBank/DDBJ databases">
        <title>WGS assembly of Ceratodon purpureus strain R40.</title>
        <authorList>
            <person name="Carey S.B."/>
            <person name="Jenkins J."/>
            <person name="Shu S."/>
            <person name="Lovell J.T."/>
            <person name="Sreedasyam A."/>
            <person name="Maumus F."/>
            <person name="Tiley G.P."/>
            <person name="Fernandez-Pozo N."/>
            <person name="Barry K."/>
            <person name="Chen C."/>
            <person name="Wang M."/>
            <person name="Lipzen A."/>
            <person name="Daum C."/>
            <person name="Saski C.A."/>
            <person name="Payton A.C."/>
            <person name="Mcbreen J.C."/>
            <person name="Conrad R.E."/>
            <person name="Kollar L.M."/>
            <person name="Olsson S."/>
            <person name="Huttunen S."/>
            <person name="Landis J.B."/>
            <person name="Wickett N.J."/>
            <person name="Johnson M.G."/>
            <person name="Rensing S.A."/>
            <person name="Grimwood J."/>
            <person name="Schmutz J."/>
            <person name="Mcdaniel S.F."/>
        </authorList>
    </citation>
    <scope>NUCLEOTIDE SEQUENCE</scope>
    <source>
        <strain evidence="5">R40</strain>
    </source>
</reference>
<dbReference type="InterPro" id="IPR011989">
    <property type="entry name" value="ARM-like"/>
</dbReference>
<comment type="similarity">
    <text evidence="3">Belongs to the SAAL1 family.</text>
</comment>
<dbReference type="PANTHER" id="PTHR23424:SF23">
    <property type="entry name" value="PROTEIN SAAL1"/>
    <property type="match status" value="1"/>
</dbReference>
<evidence type="ECO:0000313" key="6">
    <source>
        <dbReference type="Proteomes" id="UP000822688"/>
    </source>
</evidence>
<feature type="region of interest" description="Disordered" evidence="4">
    <location>
        <begin position="58"/>
        <end position="121"/>
    </location>
</feature>
<evidence type="ECO:0000256" key="1">
    <source>
        <dbReference type="ARBA" id="ARBA00004123"/>
    </source>
</evidence>
<dbReference type="InterPro" id="IPR016024">
    <property type="entry name" value="ARM-type_fold"/>
</dbReference>
<evidence type="ECO:0000256" key="4">
    <source>
        <dbReference type="SAM" id="MobiDB-lite"/>
    </source>
</evidence>
<dbReference type="EMBL" id="CM026424">
    <property type="protein sequence ID" value="KAG0579041.1"/>
    <property type="molecule type" value="Genomic_DNA"/>
</dbReference>
<gene>
    <name evidence="5" type="ORF">KC19_4G067800</name>
</gene>
<dbReference type="Proteomes" id="UP000822688">
    <property type="component" value="Chromosome 4"/>
</dbReference>
<dbReference type="SUPFAM" id="SSF48371">
    <property type="entry name" value="ARM repeat"/>
    <property type="match status" value="1"/>
</dbReference>
<proteinExistence type="inferred from homology"/>